<dbReference type="PANTHER" id="PTHR10642:SF26">
    <property type="entry name" value="RIBONUCLEASE H1"/>
    <property type="match status" value="1"/>
</dbReference>
<evidence type="ECO:0000313" key="10">
    <source>
        <dbReference type="Proteomes" id="UP001595075"/>
    </source>
</evidence>
<dbReference type="InterPro" id="IPR012337">
    <property type="entry name" value="RNaseH-like_sf"/>
</dbReference>
<evidence type="ECO:0000259" key="8">
    <source>
        <dbReference type="PROSITE" id="PS50879"/>
    </source>
</evidence>
<comment type="similarity">
    <text evidence="2">Belongs to the RNase H family.</text>
</comment>
<dbReference type="InterPro" id="IPR036397">
    <property type="entry name" value="RNaseH_sf"/>
</dbReference>
<comment type="caution">
    <text evidence="9">The sequence shown here is derived from an EMBL/GenBank/DDBJ whole genome shotgun (WGS) entry which is preliminary data.</text>
</comment>
<dbReference type="PROSITE" id="PS50879">
    <property type="entry name" value="RNASE_H_1"/>
    <property type="match status" value="1"/>
</dbReference>
<keyword evidence="7" id="KW-0378">Hydrolase</keyword>
<accession>A0ABR4CBP0</accession>
<dbReference type="InterPro" id="IPR002156">
    <property type="entry name" value="RNaseH_domain"/>
</dbReference>
<sequence>MQDGERWDSAGAILLPMMTRTLHNTTTKTFATLFQPPRPSDTPQDLFDNEHRYIRKTDAREILFYTDGACSRNGQEDPQAGCAFVYRPSAYNEDGLLTHGGTVAFPLERRGPIGVSFVHTSNRAELRAVIAVLQFCDWISDCNAGWRSVVIATDSEYVAHGATNWALRWEQGAGCLDEA</sequence>
<dbReference type="EC" id="3.1.26.4" evidence="3"/>
<gene>
    <name evidence="9" type="ORF">VTL71DRAFT_1371</name>
</gene>
<dbReference type="InterPro" id="IPR050092">
    <property type="entry name" value="RNase_H"/>
</dbReference>
<evidence type="ECO:0000256" key="1">
    <source>
        <dbReference type="ARBA" id="ARBA00000077"/>
    </source>
</evidence>
<reference evidence="9 10" key="1">
    <citation type="journal article" date="2024" name="Commun. Biol.">
        <title>Comparative genomic analysis of thermophilic fungi reveals convergent evolutionary adaptations and gene losses.</title>
        <authorList>
            <person name="Steindorff A.S."/>
            <person name="Aguilar-Pontes M.V."/>
            <person name="Robinson A.J."/>
            <person name="Andreopoulos B."/>
            <person name="LaButti K."/>
            <person name="Kuo A."/>
            <person name="Mondo S."/>
            <person name="Riley R."/>
            <person name="Otillar R."/>
            <person name="Haridas S."/>
            <person name="Lipzen A."/>
            <person name="Grimwood J."/>
            <person name="Schmutz J."/>
            <person name="Clum A."/>
            <person name="Reid I.D."/>
            <person name="Moisan M.C."/>
            <person name="Butler G."/>
            <person name="Nguyen T.T.M."/>
            <person name="Dewar K."/>
            <person name="Conant G."/>
            <person name="Drula E."/>
            <person name="Henrissat B."/>
            <person name="Hansel C."/>
            <person name="Singer S."/>
            <person name="Hutchinson M.I."/>
            <person name="de Vries R.P."/>
            <person name="Natvig D.O."/>
            <person name="Powell A.J."/>
            <person name="Tsang A."/>
            <person name="Grigoriev I.V."/>
        </authorList>
    </citation>
    <scope>NUCLEOTIDE SEQUENCE [LARGE SCALE GENOMIC DNA]</scope>
    <source>
        <strain evidence="9 10">CBS 494.80</strain>
    </source>
</reference>
<keyword evidence="10" id="KW-1185">Reference proteome</keyword>
<proteinExistence type="inferred from homology"/>
<keyword evidence="6" id="KW-0255">Endonuclease</keyword>
<dbReference type="Gene3D" id="3.30.420.10">
    <property type="entry name" value="Ribonuclease H-like superfamily/Ribonuclease H"/>
    <property type="match status" value="1"/>
</dbReference>
<dbReference type="Proteomes" id="UP001595075">
    <property type="component" value="Unassembled WGS sequence"/>
</dbReference>
<evidence type="ECO:0000256" key="4">
    <source>
        <dbReference type="ARBA" id="ARBA00022722"/>
    </source>
</evidence>
<evidence type="ECO:0000256" key="3">
    <source>
        <dbReference type="ARBA" id="ARBA00012180"/>
    </source>
</evidence>
<dbReference type="PANTHER" id="PTHR10642">
    <property type="entry name" value="RIBONUCLEASE H1"/>
    <property type="match status" value="1"/>
</dbReference>
<feature type="domain" description="RNase H type-1" evidence="8">
    <location>
        <begin position="58"/>
        <end position="179"/>
    </location>
</feature>
<evidence type="ECO:0000256" key="2">
    <source>
        <dbReference type="ARBA" id="ARBA00005300"/>
    </source>
</evidence>
<evidence type="ECO:0000256" key="7">
    <source>
        <dbReference type="ARBA" id="ARBA00022801"/>
    </source>
</evidence>
<keyword evidence="4" id="KW-0540">Nuclease</keyword>
<organism evidence="9 10">
    <name type="scientific">Oculimacula yallundae</name>
    <dbReference type="NCBI Taxonomy" id="86028"/>
    <lineage>
        <taxon>Eukaryota</taxon>
        <taxon>Fungi</taxon>
        <taxon>Dikarya</taxon>
        <taxon>Ascomycota</taxon>
        <taxon>Pezizomycotina</taxon>
        <taxon>Leotiomycetes</taxon>
        <taxon>Helotiales</taxon>
        <taxon>Ploettnerulaceae</taxon>
        <taxon>Oculimacula</taxon>
    </lineage>
</organism>
<evidence type="ECO:0000256" key="5">
    <source>
        <dbReference type="ARBA" id="ARBA00022723"/>
    </source>
</evidence>
<evidence type="ECO:0000313" key="9">
    <source>
        <dbReference type="EMBL" id="KAL2066947.1"/>
    </source>
</evidence>
<keyword evidence="5" id="KW-0479">Metal-binding</keyword>
<name>A0ABR4CBP0_9HELO</name>
<dbReference type="Pfam" id="PF00075">
    <property type="entry name" value="RNase_H"/>
    <property type="match status" value="1"/>
</dbReference>
<protein>
    <recommendedName>
        <fullName evidence="3">ribonuclease H</fullName>
        <ecNumber evidence="3">3.1.26.4</ecNumber>
    </recommendedName>
</protein>
<comment type="catalytic activity">
    <reaction evidence="1">
        <text>Endonucleolytic cleavage to 5'-phosphomonoester.</text>
        <dbReference type="EC" id="3.1.26.4"/>
    </reaction>
</comment>
<evidence type="ECO:0000256" key="6">
    <source>
        <dbReference type="ARBA" id="ARBA00022759"/>
    </source>
</evidence>
<dbReference type="SUPFAM" id="SSF53098">
    <property type="entry name" value="Ribonuclease H-like"/>
    <property type="match status" value="1"/>
</dbReference>
<dbReference type="EMBL" id="JAZHXI010000010">
    <property type="protein sequence ID" value="KAL2066947.1"/>
    <property type="molecule type" value="Genomic_DNA"/>
</dbReference>